<dbReference type="AlphaFoldDB" id="A0A9P8A559"/>
<dbReference type="Proteomes" id="UP000717515">
    <property type="component" value="Unassembled WGS sequence"/>
</dbReference>
<evidence type="ECO:0000313" key="3">
    <source>
        <dbReference type="Proteomes" id="UP000717515"/>
    </source>
</evidence>
<feature type="compositionally biased region" description="Basic and acidic residues" evidence="1">
    <location>
        <begin position="274"/>
        <end position="283"/>
    </location>
</feature>
<name>A0A9P8A559_MORAP</name>
<dbReference type="EMBL" id="JAIFTL010000120">
    <property type="protein sequence ID" value="KAG9322995.1"/>
    <property type="molecule type" value="Genomic_DNA"/>
</dbReference>
<gene>
    <name evidence="2" type="ORF">KVV02_007425</name>
</gene>
<sequence length="311" mass="34356">MSSDFAEFLFSFACSKLESSPQLDLRQQLLHSNLIRHILLVHPPAPTSTTTNAADPRQDDDARRVRPPSPPPQLHSPAPQSLSFGSSTSPPVAATTQSNTYGLDLSSPFQQFQPSPQPLAGVALSNWSPFCFDDELDRIGHPQAIMSQNSPPTGATGAGAGPDHVALQDDQDVVMMEDEDPAALNLFPPYVYFRDSYHPTISSASYDYGYGLDEDDDDYRFASTQAQEDWLDAVLEDLIEEDQQDDDSSHEYDSEDDLYCTETEDMGLTRGKTVKSDKDELIEPRSSAWSTQRGLFPDSMILDPSADAMWP</sequence>
<evidence type="ECO:0000313" key="2">
    <source>
        <dbReference type="EMBL" id="KAG9322995.1"/>
    </source>
</evidence>
<evidence type="ECO:0000256" key="1">
    <source>
        <dbReference type="SAM" id="MobiDB-lite"/>
    </source>
</evidence>
<feature type="region of interest" description="Disordered" evidence="1">
    <location>
        <begin position="43"/>
        <end position="99"/>
    </location>
</feature>
<organism evidence="2 3">
    <name type="scientific">Mortierella alpina</name>
    <name type="common">Oleaginous fungus</name>
    <name type="synonym">Mortierella renispora</name>
    <dbReference type="NCBI Taxonomy" id="64518"/>
    <lineage>
        <taxon>Eukaryota</taxon>
        <taxon>Fungi</taxon>
        <taxon>Fungi incertae sedis</taxon>
        <taxon>Mucoromycota</taxon>
        <taxon>Mortierellomycotina</taxon>
        <taxon>Mortierellomycetes</taxon>
        <taxon>Mortierellales</taxon>
        <taxon>Mortierellaceae</taxon>
        <taxon>Mortierella</taxon>
    </lineage>
</organism>
<feature type="region of interest" description="Disordered" evidence="1">
    <location>
        <begin position="242"/>
        <end position="289"/>
    </location>
</feature>
<proteinExistence type="predicted"/>
<feature type="compositionally biased region" description="Polar residues" evidence="1">
    <location>
        <begin position="84"/>
        <end position="99"/>
    </location>
</feature>
<comment type="caution">
    <text evidence="2">The sequence shown here is derived from an EMBL/GenBank/DDBJ whole genome shotgun (WGS) entry which is preliminary data.</text>
</comment>
<feature type="compositionally biased region" description="Acidic residues" evidence="1">
    <location>
        <begin position="253"/>
        <end position="265"/>
    </location>
</feature>
<protein>
    <submittedName>
        <fullName evidence="2">Uncharacterized protein</fullName>
    </submittedName>
</protein>
<accession>A0A9P8A559</accession>
<reference evidence="2" key="1">
    <citation type="submission" date="2021-07" db="EMBL/GenBank/DDBJ databases">
        <title>Draft genome of Mortierella alpina, strain LL118, isolated from an aspen leaf litter sample.</title>
        <authorList>
            <person name="Yang S."/>
            <person name="Vinatzer B.A."/>
        </authorList>
    </citation>
    <scope>NUCLEOTIDE SEQUENCE</scope>
    <source>
        <strain evidence="2">LL118</strain>
    </source>
</reference>